<feature type="domain" description="VOC" evidence="1">
    <location>
        <begin position="2"/>
        <end position="116"/>
    </location>
</feature>
<dbReference type="PROSITE" id="PS51819">
    <property type="entry name" value="VOC"/>
    <property type="match status" value="1"/>
</dbReference>
<keyword evidence="2" id="KW-0223">Dioxygenase</keyword>
<dbReference type="SUPFAM" id="SSF54593">
    <property type="entry name" value="Glyoxalase/Bleomycin resistance protein/Dihydroxybiphenyl dioxygenase"/>
    <property type="match status" value="1"/>
</dbReference>
<accession>A0A3M9MJN8</accession>
<dbReference type="NCBIfam" id="NF041414">
    <property type="entry name" value="ArsI_CadI_VOC"/>
    <property type="match status" value="1"/>
</dbReference>
<dbReference type="InterPro" id="IPR052393">
    <property type="entry name" value="Cadmium-induced_rsp"/>
</dbReference>
<dbReference type="InterPro" id="IPR029068">
    <property type="entry name" value="Glyas_Bleomycin-R_OHBP_Dase"/>
</dbReference>
<sequence>MKRMHVNISVSNLQESVDFYSALFAAEPTVLKQDYAKWMLEDPRVNFALSEHGTQIGIEHLGIQAETPEEMLEIYSRLEKAKGIIQEEGTTTCCYAQSEKSWIKDPQGVEWETFYTFGEATKYSGEIQETACCAATCCPPASA</sequence>
<dbReference type="OrthoDB" id="9789608at2"/>
<name>A0A3M9MJN8_9BACT</name>
<dbReference type="InterPro" id="IPR037523">
    <property type="entry name" value="VOC_core"/>
</dbReference>
<reference evidence="2 3" key="1">
    <citation type="submission" date="2018-11" db="EMBL/GenBank/DDBJ databases">
        <title>Rufibacter latericius sp. nov., isolated from water in Baiyang Lake.</title>
        <authorList>
            <person name="Yang Y."/>
        </authorList>
    </citation>
    <scope>NUCLEOTIDE SEQUENCE [LARGE SCALE GENOMIC DNA]</scope>
    <source>
        <strain evidence="2 3">R-22-1c-1</strain>
    </source>
</reference>
<evidence type="ECO:0000259" key="1">
    <source>
        <dbReference type="PROSITE" id="PS51819"/>
    </source>
</evidence>
<keyword evidence="2" id="KW-0560">Oxidoreductase</keyword>
<dbReference type="Proteomes" id="UP000272117">
    <property type="component" value="Unassembled WGS sequence"/>
</dbReference>
<dbReference type="Gene3D" id="3.10.180.10">
    <property type="entry name" value="2,3-Dihydroxybiphenyl 1,2-Dioxygenase, domain 1"/>
    <property type="match status" value="1"/>
</dbReference>
<dbReference type="EMBL" id="RJJD01000008">
    <property type="protein sequence ID" value="RNI25769.1"/>
    <property type="molecule type" value="Genomic_DNA"/>
</dbReference>
<dbReference type="PANTHER" id="PTHR41294:SF1">
    <property type="entry name" value="CADMIUM-INDUCED PROTEIN CADI"/>
    <property type="match status" value="1"/>
</dbReference>
<keyword evidence="3" id="KW-1185">Reference proteome</keyword>
<protein>
    <submittedName>
        <fullName evidence="2">Glyoxalase/bleomycin resistance/dioxygenase family protein</fullName>
    </submittedName>
</protein>
<gene>
    <name evidence="2" type="ORF">EFB08_13015</name>
</gene>
<comment type="caution">
    <text evidence="2">The sequence shown here is derived from an EMBL/GenBank/DDBJ whole genome shotgun (WGS) entry which is preliminary data.</text>
</comment>
<dbReference type="AlphaFoldDB" id="A0A3M9MJN8"/>
<proteinExistence type="predicted"/>
<dbReference type="PANTHER" id="PTHR41294">
    <property type="entry name" value="CADMIUM-INDUCED PROTEIN CADI"/>
    <property type="match status" value="1"/>
</dbReference>
<dbReference type="GO" id="GO:0051213">
    <property type="term" value="F:dioxygenase activity"/>
    <property type="evidence" value="ECO:0007669"/>
    <property type="project" value="UniProtKB-KW"/>
</dbReference>
<dbReference type="Pfam" id="PF00903">
    <property type="entry name" value="Glyoxalase"/>
    <property type="match status" value="1"/>
</dbReference>
<dbReference type="InterPro" id="IPR004360">
    <property type="entry name" value="Glyas_Fos-R_dOase_dom"/>
</dbReference>
<dbReference type="GO" id="GO:0046686">
    <property type="term" value="P:response to cadmium ion"/>
    <property type="evidence" value="ECO:0007669"/>
    <property type="project" value="TreeGrafter"/>
</dbReference>
<dbReference type="InterPro" id="IPR049789">
    <property type="entry name" value="ArsI/CadI-like"/>
</dbReference>
<evidence type="ECO:0000313" key="3">
    <source>
        <dbReference type="Proteomes" id="UP000272117"/>
    </source>
</evidence>
<dbReference type="RefSeq" id="WP_123127396.1">
    <property type="nucleotide sequence ID" value="NZ_RJJD01000008.1"/>
</dbReference>
<organism evidence="2 3">
    <name type="scientific">Rufibacter latericius</name>
    <dbReference type="NCBI Taxonomy" id="2487040"/>
    <lineage>
        <taxon>Bacteria</taxon>
        <taxon>Pseudomonadati</taxon>
        <taxon>Bacteroidota</taxon>
        <taxon>Cytophagia</taxon>
        <taxon>Cytophagales</taxon>
        <taxon>Hymenobacteraceae</taxon>
        <taxon>Rufibacter</taxon>
    </lineage>
</organism>
<evidence type="ECO:0000313" key="2">
    <source>
        <dbReference type="EMBL" id="RNI25769.1"/>
    </source>
</evidence>